<dbReference type="Pfam" id="PF13692">
    <property type="entry name" value="Glyco_trans_1_4"/>
    <property type="match status" value="1"/>
</dbReference>
<accession>A0ABS3BKU0</accession>
<reference evidence="1 2" key="1">
    <citation type="submission" date="2021-03" db="EMBL/GenBank/DDBJ databases">
        <title>novel species isolated from a fishpond in China.</title>
        <authorList>
            <person name="Lu H."/>
            <person name="Cai Z."/>
        </authorList>
    </citation>
    <scope>NUCLEOTIDE SEQUENCE [LARGE SCALE GENOMIC DNA]</scope>
    <source>
        <strain evidence="1 2">JCM 31546</strain>
    </source>
</reference>
<evidence type="ECO:0000313" key="1">
    <source>
        <dbReference type="EMBL" id="MBN7799914.1"/>
    </source>
</evidence>
<dbReference type="PANTHER" id="PTHR45947:SF3">
    <property type="entry name" value="SULFOQUINOVOSYL TRANSFERASE SQD2"/>
    <property type="match status" value="1"/>
</dbReference>
<sequence>MRIFAYNDFILTKEDGNIYADDSHILFIKSTCLKHFDDFCLGSRLSPISGKGHYFFTAQNTHLLELPFYSSVSDFLAKPSLFFKAFKKLKSELKRFDIYWITWPHPVSFLILLMVGKKKPVVLFVRQNIEALINVRYSGVRRSIGIAFAKLVYSYASVFRSNAMLVTVGKEMYQSLSSDFRKSKFISDSIVSEEVSRNRTYSIGKTLKLLFVGRLEPEKGLLDLIRAVDLVNIELPATLTIVGEGISRIDAELLVERLQLTDRISFAGYVAFGDKLFDIYNSHDILMISSYSEGLPKIINEARAFSIPIVSTKVGGIADELRHGETCLFVSPGKPSQLADAAVLLARDQGLYNRISGNLAEEFPKNSLQYWSREFADFVKNENK</sequence>
<dbReference type="CDD" id="cd03801">
    <property type="entry name" value="GT4_PimA-like"/>
    <property type="match status" value="1"/>
</dbReference>
<dbReference type="RefSeq" id="WP_206567886.1">
    <property type="nucleotide sequence ID" value="NZ_JAFKCW010000001.1"/>
</dbReference>
<evidence type="ECO:0000313" key="2">
    <source>
        <dbReference type="Proteomes" id="UP000664698"/>
    </source>
</evidence>
<organism evidence="1 2">
    <name type="scientific">Algoriphagus aestuariicola</name>
    <dbReference type="NCBI Taxonomy" id="1852016"/>
    <lineage>
        <taxon>Bacteria</taxon>
        <taxon>Pseudomonadati</taxon>
        <taxon>Bacteroidota</taxon>
        <taxon>Cytophagia</taxon>
        <taxon>Cytophagales</taxon>
        <taxon>Cyclobacteriaceae</taxon>
        <taxon>Algoriphagus</taxon>
    </lineage>
</organism>
<dbReference type="SUPFAM" id="SSF53756">
    <property type="entry name" value="UDP-Glycosyltransferase/glycogen phosphorylase"/>
    <property type="match status" value="1"/>
</dbReference>
<keyword evidence="2" id="KW-1185">Reference proteome</keyword>
<name>A0ABS3BKU0_9BACT</name>
<dbReference type="InterPro" id="IPR050194">
    <property type="entry name" value="Glycosyltransferase_grp1"/>
</dbReference>
<proteinExistence type="predicted"/>
<dbReference type="Proteomes" id="UP000664698">
    <property type="component" value="Unassembled WGS sequence"/>
</dbReference>
<gene>
    <name evidence="1" type="ORF">J0A67_03530</name>
</gene>
<dbReference type="EMBL" id="JAFKCW010000001">
    <property type="protein sequence ID" value="MBN7799914.1"/>
    <property type="molecule type" value="Genomic_DNA"/>
</dbReference>
<dbReference type="Gene3D" id="3.40.50.2000">
    <property type="entry name" value="Glycogen Phosphorylase B"/>
    <property type="match status" value="2"/>
</dbReference>
<comment type="caution">
    <text evidence="1">The sequence shown here is derived from an EMBL/GenBank/DDBJ whole genome shotgun (WGS) entry which is preliminary data.</text>
</comment>
<protein>
    <submittedName>
        <fullName evidence="1">Glycosyltransferase family 4 protein</fullName>
    </submittedName>
</protein>
<dbReference type="PANTHER" id="PTHR45947">
    <property type="entry name" value="SULFOQUINOVOSYL TRANSFERASE SQD2"/>
    <property type="match status" value="1"/>
</dbReference>